<dbReference type="InterPro" id="IPR042099">
    <property type="entry name" value="ANL_N_sf"/>
</dbReference>
<dbReference type="FunFam" id="3.40.50.12780:FF:000024">
    <property type="entry name" value="Nonribosomal siderophore peptide synthase SidC"/>
    <property type="match status" value="2"/>
</dbReference>
<dbReference type="VEuPathDB" id="FungiDB:PV09_01077"/>
<dbReference type="GeneID" id="27309050"/>
<evidence type="ECO:0000256" key="1">
    <source>
        <dbReference type="ARBA" id="ARBA00004924"/>
    </source>
</evidence>
<dbReference type="SUPFAM" id="SSF52777">
    <property type="entry name" value="CoA-dependent acyltransferases"/>
    <property type="match status" value="12"/>
</dbReference>
<dbReference type="PROSITE" id="PS50075">
    <property type="entry name" value="CARRIER"/>
    <property type="match status" value="5"/>
</dbReference>
<dbReference type="GO" id="GO:0005737">
    <property type="term" value="C:cytoplasm"/>
    <property type="evidence" value="ECO:0007669"/>
    <property type="project" value="TreeGrafter"/>
</dbReference>
<keyword evidence="3" id="KW-0597">Phosphoprotein</keyword>
<dbReference type="GO" id="GO:0016874">
    <property type="term" value="F:ligase activity"/>
    <property type="evidence" value="ECO:0007669"/>
    <property type="project" value="UniProtKB-KW"/>
</dbReference>
<proteinExistence type="inferred from homology"/>
<feature type="domain" description="Carrier" evidence="6">
    <location>
        <begin position="3384"/>
        <end position="3458"/>
    </location>
</feature>
<dbReference type="GO" id="GO:0031177">
    <property type="term" value="F:phosphopantetheine binding"/>
    <property type="evidence" value="ECO:0007669"/>
    <property type="project" value="InterPro"/>
</dbReference>
<dbReference type="Gene3D" id="3.30.300.30">
    <property type="match status" value="3"/>
</dbReference>
<dbReference type="Gene3D" id="1.10.1200.10">
    <property type="entry name" value="ACP-like"/>
    <property type="match status" value="5"/>
</dbReference>
<dbReference type="InterPro" id="IPR023213">
    <property type="entry name" value="CAT-like_dom_sf"/>
</dbReference>
<dbReference type="PROSITE" id="PS00455">
    <property type="entry name" value="AMP_BINDING"/>
    <property type="match status" value="1"/>
</dbReference>
<name>A0A0D2ANP4_9PEZI</name>
<sequence length="5052" mass="563681">MYTLFPYLLSRPGAEDDFQPTSIVFSNLQGSADELVWAWANVLSGYSGYDDQVSFVRNDSAMLVTLRGDTVQIEEVNKTEPIPREATAVYTDGREPLQNLALEIYVDLRTGCGALHTNGFVPAKHLSQVISVLQCAPGQTGNNLWSTILSSDPRVELSMLNERPTLVPGPNLLHMLVSSAQDGQSIAIDYYDADMSNVRVSYDELYARISNLEQILCERLAQRTVNQRRTIPILIPHSPELYIAMIAVLRSGCAFCPLQLDAPRDRLEFIVRDVGATVVITTSAYLSKAQSISDVDIIDANVSNSHINRKPSSGPKDIQKIDPSDTAYIMYTSGSTGKPKGVPVSHLSATQSLLAHDRHIPKFSRFLQFAAPTFDVSIFEIFFTLYRHSTLVVCERSRLLNDIPFAMRYMQVDAAELTPTVAGGLLQLRKNAPGLKLLLTIGEMLTPQVVAEFGGDESKDAILWGMYGPTEAAIHCTLQPAFSTRHKPGNIGFPLDTVSAFVIAQTSGKSQVEDVFQPLPQGFVGELAVGGFQLADGYLNRPEQTANAFIRTNSHGLIYRTGDKARILVDGTIECLGRISTGQVKLRGQRIELGEIRHAVAKTPGCLDAVVSVINESLVAFCLSNENLATESVMASCRSWLPSFMVPSDVVILQDFPRLQSGKVDMKELEQKYEKNYFPEAGRIENDTSNNAWLACKVLRGISRRSILPSQKLSSTGIDSLLAIKAASQLRRHGFRVSVTDLLGDKTIEELVQDQNLGGLSQSTESNIVNPNPPHPLFAEVQKLAAESIDSKLLGGAEQIYPCTALQLAMLAETVADPRNYCNWIELQIEQSLSLRRVMDLFRRLSSVHSMLRSGFCQLSSSKTPFACITYRELEDTQFSEVQDFNREFSWREDELLRPLQIQVKHEQDSCSILLQIHHSLYDGWSIDLLVRDLRRLLNDEVLAAMPGFVMVTNFYLNVDCTAALDYWQDQLSDFQPTRLPNFNGQVAKSAEVKEEVFKMSVVPKRVRQLAEELQVSKPAIFQTMTAYVLGTYLGSADVVLGTVTSGRSIPLAGIEDVFGPCLATSPLRIHFKGGESAAEACKRTNVLNRHLLEHAIVPLQTIKQVCDIEAGKPLWDVLFVWQESLDSHISEERHVHVVDSADKLECAVTLEFEPRDDGIFGKATFKNDIISSKQAVLLLQQIDSLVLGLIEKADASFAELCETLPLETLSISNPSPDKLLFDHGVEHAVEYWALTQPDHLALTFAIEVSQDKAICESLTYKQLNERANQLAHFLSVKDLKSSELVAICMEKSLDLYVAILAVLKLGLGYLPITPTTPLARIKKITDEAGVSLCLSQRQVFHHLPLESICEVLNIDTVDIARLSTANLETKYNGSRAAYAVFTSGSTGTPKGVLVTQNNLRSNLAVLAEIYPTANGDRLLQSCSQAFDVSVFEIFFAWQEGMCLCTATNDVLFKDIEMAIRALEITHLSLTPTVAALIHPDNVPSVRFLVTAGEGVTQKVKNMWSDLGLFQGYGPSETTNICTVKPNVTRSDAIRNIGPVFRNTSGFVFDPAGNTILPRGAVGELCFGGDQVFRGYINQPELTASRIVTHPKFGRLYRSGDSGRILCDDSILFEARLDDQVKIRGQRIELNEINHCILESADVADCATIFLEKEFSNPRLFSFIVPKDTSAENLRSDDGLLLPLEDEVLTWCNMVLSNARKFLPVYMVPSAIIPIARIPMTLQGKIDHRMLKMVLKNLERDMIIKLGGGETSSSSTEVREWPEKDKAILETLKEILGTSAVAISRGVSFLSLGLDSISAIPFARRLSTLLGRDVPVSAILRNPSIARLSQWMEGSPSNALSYSSPEFLLPQTLVEKAQIAAARAKVSVRRILPCTPLQEAMLSSSSQDSSMYLNVMYFDIRCDPDQLKECWRKMFDRHDLLRTTFLSTNDPDYPFLQIIRSHSDLPWKNETDFTARDLVEIPSALDTFIVPVQLTIFQNDFNNVLRLCCHHALYDGTAMALLLDDIERLYRGDNLLPIIDYSLFLREMVAQKSAEHINFWQSYLHDLQPAILRPKSRHQNFIRHKVANPLSLVEKSCRQMSVSLLAVFQTAFAKTLYSLFQTPDVCFGSVVSGRSVLSDHLDSLVASTFNTIPTRIQLQRHELNIDAMKAAQRSNATCMSHQLCALRSIQSKLGFTETGIFSSLLLLQSASIDLDPRIWLLENENGAMDFPLILELIPDKRNDSLVAILHYNTSILHSFEAEEVILHFLSVFDQCIEKPNFPTVASPPLSSQLSVNFSTKISWPNSVKLALEDSKPSNTMNETEKKILEIISEIFGISNIRASPTTSIYQLGIDSIGAIQLATGLRARGHSKITAAQVLQNPKIADLAALVSEQSHAAESSGIEFDLDKFSAKFISQACEINGLSLSLVEHLWPCTPVQMGLISQFLKDGKTYVNHITYSTNNDIPLDRVRYALEHLAREYEMLRTGFVAIEDDPRHSYGMVIFRAGVLELPVEIVPSSGFDLDAWREEKTKDFHEFLAKPSWAVCLQSASSELLMHVSIFHAIYDATSLDILLEALDAVMNGQEIPKKSPIKPILSNILNHSSLGSDNDNEHVTFWQQSLQEINHSRFPDLTPLRVSKLHTLSAEKVLRMGSQKLKEKCKSMGYSIQAVGQATWAKILSEYLGEDNICFGVVLSGRDMKAGADRAVFPCLTTVPFGISLTGNTNDQLVKFSMAFNSAVRKHQFCSLHDIQRWTGREALFDTIFAYQKTGTLSNNARWKTDNEIATDEFSLSMELIPTNLDDIIIRITFKDNLVPMEQARVILNQFETLLEELFDEPDTAVSEHAVSSSHILSITPAQEPLLDSPVELLHEFVELQANKNPDRVAFEFYTKSENGEFLNQSWSYKDLDREGLRVMQLLALHGVHAGSYVGICFDKCPEASFAILGVLKANCAYVAIDPSAPAARKSFIAQDAKLSIILSSNRQAKHLDCISASSPIIYLDEVLSEPVPDSIVATQSITSDSVCYCLYTSGTTGTPKGCEITHKNAVQAMRAFSKIFRGRWNERSKWLQFASFHFDVSVLEQYWSWSEGICVVSAPRDLIFEDIEAAIRTMGVTHIDLTPSLASLVQPANVPNLCKGIFITGGEQLKQEILDDWGEEEVIHNGYGPTETTIGVTMYPCVPKTGKPANIGPQFANVGTYVLRPGTNHPVLRGAVGELCVSGALVGKGYLNRPELTAERFPFLESCGERIYRTGDLVRICHDNTFLFLGRIDDQIKLRGQRLEIGEINSTIRKSVSGITDVATFVLRHPKQQRDQLTTFFAIGNVESGNEETVLKTRHGQEGVIEQIRAACREQLPGYMVPTFIIPVSRIPLSANNKTDAKTLKSLFCEMSLDEIQAVSKAECQSLNSTERKVAEILSVFCDIPTENIQPRSNIFELGLDSISVLGFCNKLRRSGFYGASPALVMSHPYIDALAKALLENSSAKLDANSTEQVCQRISNMHAKYQEEFSSVLRVQVDDIEAIAPCTPLQEGMISTFLGQEQNGAYFSTFTFKMRSKIELERIQKAWQTVCNGLQILRTQFLQTEDGYMQVVLRNYSLPFKILDSSATLNFENAAGQLRLAWFAANERHLFRPVEVTVLRTNKEDVMILNIFHGIYDGNCLEMMIRCVYDAYTGNGVLEFGPAFHDALIYGPLRTVQNAKTYWASRIGPPVAERLDVSGQHTQETQSIECGGRLETCRRSLNVTHQAVLQAAWITTLAQIYHQEQVSTGVVCSGRSIDFNDAAKVIGPMFNTIPFQERLLPNDSWSSLIHRCHKFNVDSLPYQHTSLREIQKWIRNGDARSLFASIFAFNMETSTATGGFDNELWSLQDDDNRSEYILALEVENKLNGSVRVLLASTGDTVNGASIRAILDQFQINLRHAMESSESLISTDPVKWDRVSQVFTEKKPLLEFDQSPSSKFTWNSIAKLIRAEISFLTGVREDDITEHTSIFELGLDSIDAIKLSARLAKRSIHIPVSSIMRYAKLVDIVCHASERRGEIHDKSKVLEEMESKLSQWLNARGKVLTNTERILPATSLQEAMVSIMVESDYRQYFNHDVLRLLPETNEERLRSAWKLVFEKTPILRTSFIPINDTEIQSTYAQVVMRAHELPWNTIHLEHATQIERVIEKLRVEAKQSGESALLFRLTLIRAEDENFLVLSLPHALYDGYSLNMLHSDLAEAYHSDTIEERPFWDKALEEILVMTNSSASEEFWSRCLSGSTPCLISNIPLSPSAFGHTVHRHEAQSQTTSEELRQFCKQQGITPQAFGQACFALVLASYTKRLDPVFGSVLFGRNTDEAQQLFFPMMNTVAVTPKLGGTKSSFMRSVQRLMTDILAHQYFPLRRAQRFASSDGKQLFNSLFIFQSRRKEVKRAARLYESVESSSDLEIPVCVELELIDSSILWRAACHSEFLDKCGTKQLLLHMEIAAKHLMRDVDTELIRKDENEVVIGSLPKFCIEFTSEESGVGIRERSNNESHVTVDPLIKTIQQILSQVAQVPIEDIGLGTTLYHIGLDSISAIKVCSLLRSRGITITVSNLLRASDLAGIAKAVTVPEREDPGNDATDEVIALAKAALMLRIPEDKSLSKSIDAILPATSGQIYMLKMWERSFGRLFFDTFNFKLRISELSPNYMKNAILRWVRSHPSLRTLFVRSLDKRMPVLQIIVSTDNVGVEEKRESVDIGTKDASSCAGSFQINVSDEVSIYGFYIPLIIYYERSESDLWNIGVHIHHALYDGVSLPALLRDLEALLKGTLTASSLQSLSNYSNFVARSHRLTQNQEARNFWTNYLSGTSCCFTSQKATDFDYYHKRFAKYHSNYIKNAQQILDAARRHVISVPSLFLAAYARLLHNSTPAPSTERGEKTASIAIGLYMANRGHGAQDISCFPTVNLLPLAVNTSLPLLEAAKKVQADLITISELPNASVGLWQIRDWTGVAVRSFVNWIHLPSYDDERSGNLDNFSTKNEINQLIENDATDFSVPEELQTDELLEAYLPTVDLEVALRGGALDLGIFGPTAMLEQEQAEELLSKIKEELYRFVGSE</sequence>
<organism evidence="7 8">
    <name type="scientific">Verruconis gallopava</name>
    <dbReference type="NCBI Taxonomy" id="253628"/>
    <lineage>
        <taxon>Eukaryota</taxon>
        <taxon>Fungi</taxon>
        <taxon>Dikarya</taxon>
        <taxon>Ascomycota</taxon>
        <taxon>Pezizomycotina</taxon>
        <taxon>Dothideomycetes</taxon>
        <taxon>Pleosporomycetidae</taxon>
        <taxon>Venturiales</taxon>
        <taxon>Sympoventuriaceae</taxon>
        <taxon>Verruconis</taxon>
    </lineage>
</organism>
<dbReference type="FunFam" id="3.40.50.980:FF:000001">
    <property type="entry name" value="Non-ribosomal peptide synthetase"/>
    <property type="match status" value="1"/>
</dbReference>
<evidence type="ECO:0000256" key="5">
    <source>
        <dbReference type="ARBA" id="ARBA00029454"/>
    </source>
</evidence>
<protein>
    <recommendedName>
        <fullName evidence="6">Carrier domain-containing protein</fullName>
    </recommendedName>
</protein>
<dbReference type="InterPro" id="IPR000873">
    <property type="entry name" value="AMP-dep_synth/lig_dom"/>
</dbReference>
<dbReference type="InParanoid" id="A0A0D2ANP4"/>
<dbReference type="SUPFAM" id="SSF56801">
    <property type="entry name" value="Acetyl-CoA synthetase-like"/>
    <property type="match status" value="3"/>
</dbReference>
<dbReference type="GO" id="GO:0031169">
    <property type="term" value="P:ferrichrome biosynthetic process"/>
    <property type="evidence" value="ECO:0007669"/>
    <property type="project" value="UniProtKB-ARBA"/>
</dbReference>
<dbReference type="InterPro" id="IPR009081">
    <property type="entry name" value="PP-bd_ACP"/>
</dbReference>
<dbReference type="PANTHER" id="PTHR45527">
    <property type="entry name" value="NONRIBOSOMAL PEPTIDE SYNTHETASE"/>
    <property type="match status" value="1"/>
</dbReference>
<evidence type="ECO:0000259" key="6">
    <source>
        <dbReference type="PROSITE" id="PS50075"/>
    </source>
</evidence>
<dbReference type="Gene3D" id="3.30.559.10">
    <property type="entry name" value="Chloramphenicol acetyltransferase-like domain"/>
    <property type="match status" value="6"/>
</dbReference>
<dbReference type="SMART" id="SM01294">
    <property type="entry name" value="PKS_PP_betabranch"/>
    <property type="match status" value="1"/>
</dbReference>
<feature type="domain" description="Carrier" evidence="6">
    <location>
        <begin position="2298"/>
        <end position="2375"/>
    </location>
</feature>
<dbReference type="FunFam" id="3.30.300.30:FF:000015">
    <property type="entry name" value="Nonribosomal peptide synthase SidD"/>
    <property type="match status" value="1"/>
</dbReference>
<dbReference type="Gene3D" id="3.30.559.30">
    <property type="entry name" value="Nonribosomal peptide synthetase, condensation domain"/>
    <property type="match status" value="6"/>
</dbReference>
<dbReference type="NCBIfam" id="NF003417">
    <property type="entry name" value="PRK04813.1"/>
    <property type="match status" value="3"/>
</dbReference>
<dbReference type="FunFam" id="3.30.300.30:FF:000033">
    <property type="entry name" value="Nonribosomal siderophore peptide synthase SidC"/>
    <property type="match status" value="1"/>
</dbReference>
<keyword evidence="4" id="KW-0436">Ligase</keyword>
<dbReference type="Pfam" id="PF00550">
    <property type="entry name" value="PP-binding"/>
    <property type="match status" value="6"/>
</dbReference>
<evidence type="ECO:0000256" key="4">
    <source>
        <dbReference type="ARBA" id="ARBA00022598"/>
    </source>
</evidence>
<dbReference type="InterPro" id="IPR020845">
    <property type="entry name" value="AMP-binding_CS"/>
</dbReference>
<evidence type="ECO:0000313" key="7">
    <source>
        <dbReference type="EMBL" id="KIW08145.1"/>
    </source>
</evidence>
<dbReference type="EMBL" id="KN847531">
    <property type="protein sequence ID" value="KIW08145.1"/>
    <property type="molecule type" value="Genomic_DNA"/>
</dbReference>
<feature type="domain" description="Carrier" evidence="6">
    <location>
        <begin position="1759"/>
        <end position="1836"/>
    </location>
</feature>
<dbReference type="InterPro" id="IPR010071">
    <property type="entry name" value="AA_adenyl_dom"/>
</dbReference>
<dbReference type="Proteomes" id="UP000053259">
    <property type="component" value="Unassembled WGS sequence"/>
</dbReference>
<dbReference type="InterPro" id="IPR001242">
    <property type="entry name" value="Condensation_dom"/>
</dbReference>
<evidence type="ECO:0000313" key="8">
    <source>
        <dbReference type="Proteomes" id="UP000053259"/>
    </source>
</evidence>
<feature type="domain" description="Carrier" evidence="6">
    <location>
        <begin position="3935"/>
        <end position="4011"/>
    </location>
</feature>
<evidence type="ECO:0000256" key="2">
    <source>
        <dbReference type="ARBA" id="ARBA00022450"/>
    </source>
</evidence>
<dbReference type="CDD" id="cd19542">
    <property type="entry name" value="CT_NRPS-like"/>
    <property type="match status" value="1"/>
</dbReference>
<comment type="pathway">
    <text evidence="1">Siderophore biosynthesis.</text>
</comment>
<reference evidence="7 8" key="1">
    <citation type="submission" date="2015-01" db="EMBL/GenBank/DDBJ databases">
        <title>The Genome Sequence of Ochroconis gallopava CBS43764.</title>
        <authorList>
            <consortium name="The Broad Institute Genomics Platform"/>
            <person name="Cuomo C."/>
            <person name="de Hoog S."/>
            <person name="Gorbushina A."/>
            <person name="Stielow B."/>
            <person name="Teixiera M."/>
            <person name="Abouelleil A."/>
            <person name="Chapman S.B."/>
            <person name="Priest M."/>
            <person name="Young S.K."/>
            <person name="Wortman J."/>
            <person name="Nusbaum C."/>
            <person name="Birren B."/>
        </authorList>
    </citation>
    <scope>NUCLEOTIDE SEQUENCE [LARGE SCALE GENOMIC DNA]</scope>
    <source>
        <strain evidence="7 8">CBS 43764</strain>
    </source>
</reference>
<dbReference type="InterPro" id="IPR036736">
    <property type="entry name" value="ACP-like_sf"/>
</dbReference>
<comment type="similarity">
    <text evidence="5">Belongs to the NRP synthetase family.</text>
</comment>
<dbReference type="OrthoDB" id="416786at2759"/>
<feature type="domain" description="Carrier" evidence="6">
    <location>
        <begin position="4492"/>
        <end position="4568"/>
    </location>
</feature>
<dbReference type="InterPro" id="IPR006162">
    <property type="entry name" value="Ppantetheine_attach_site"/>
</dbReference>
<dbReference type="HOGENOM" id="CLU_000092_2_0_1"/>
<dbReference type="Gene3D" id="3.40.50.12780">
    <property type="entry name" value="N-terminal domain of ligase-like"/>
    <property type="match status" value="3"/>
</dbReference>
<dbReference type="InterPro" id="IPR020806">
    <property type="entry name" value="PKS_PP-bd"/>
</dbReference>
<dbReference type="PROSITE" id="PS00012">
    <property type="entry name" value="PHOSPHOPANTETHEINE"/>
    <property type="match status" value="4"/>
</dbReference>
<dbReference type="SMART" id="SM00823">
    <property type="entry name" value="PKS_PP"/>
    <property type="match status" value="4"/>
</dbReference>
<dbReference type="RefSeq" id="XP_016218014.1">
    <property type="nucleotide sequence ID" value="XM_016353919.1"/>
</dbReference>
<dbReference type="InterPro" id="IPR045851">
    <property type="entry name" value="AMP-bd_C_sf"/>
</dbReference>
<keyword evidence="2" id="KW-0596">Phosphopantetheine</keyword>
<gene>
    <name evidence="7" type="ORF">PV09_01077</name>
</gene>
<dbReference type="CDD" id="cd05918">
    <property type="entry name" value="A_NRPS_SidN3_like"/>
    <property type="match status" value="2"/>
</dbReference>
<dbReference type="GO" id="GO:0043041">
    <property type="term" value="P:amino acid activation for nonribosomal peptide biosynthetic process"/>
    <property type="evidence" value="ECO:0007669"/>
    <property type="project" value="TreeGrafter"/>
</dbReference>
<dbReference type="Pfam" id="PF00501">
    <property type="entry name" value="AMP-binding"/>
    <property type="match status" value="3"/>
</dbReference>
<dbReference type="PANTHER" id="PTHR45527:SF1">
    <property type="entry name" value="FATTY ACID SYNTHASE"/>
    <property type="match status" value="1"/>
</dbReference>
<dbReference type="STRING" id="253628.A0A0D2ANP4"/>
<dbReference type="GO" id="GO:0010106">
    <property type="term" value="P:cellular response to iron ion starvation"/>
    <property type="evidence" value="ECO:0007669"/>
    <property type="project" value="UniProtKB-ARBA"/>
</dbReference>
<dbReference type="SUPFAM" id="SSF47336">
    <property type="entry name" value="ACP-like"/>
    <property type="match status" value="6"/>
</dbReference>
<dbReference type="Pfam" id="PF00668">
    <property type="entry name" value="Condensation"/>
    <property type="match status" value="6"/>
</dbReference>
<keyword evidence="8" id="KW-1185">Reference proteome</keyword>
<evidence type="ECO:0000256" key="3">
    <source>
        <dbReference type="ARBA" id="ARBA00022553"/>
    </source>
</evidence>
<accession>A0A0D2ANP4</accession>
<dbReference type="NCBIfam" id="TIGR01733">
    <property type="entry name" value="AA-adenyl-dom"/>
    <property type="match status" value="2"/>
</dbReference>